<dbReference type="EMBL" id="QYBB01000015">
    <property type="protein sequence ID" value="RYC31320.1"/>
    <property type="molecule type" value="Genomic_DNA"/>
</dbReference>
<dbReference type="AlphaFoldDB" id="A0A4Q2U4W9"/>
<proteinExistence type="predicted"/>
<evidence type="ECO:0000313" key="2">
    <source>
        <dbReference type="Proteomes" id="UP000290759"/>
    </source>
</evidence>
<dbReference type="RefSeq" id="WP_129227603.1">
    <property type="nucleotide sequence ID" value="NZ_QYBB01000015.1"/>
</dbReference>
<accession>A0A4Q2U4W9</accession>
<protein>
    <submittedName>
        <fullName evidence="1">Universal stress protein</fullName>
    </submittedName>
</protein>
<evidence type="ECO:0000313" key="1">
    <source>
        <dbReference type="EMBL" id="RYC31320.1"/>
    </source>
</evidence>
<gene>
    <name evidence="1" type="ORF">D3273_14490</name>
</gene>
<keyword evidence="2" id="KW-1185">Reference proteome</keyword>
<organism evidence="1 2">
    <name type="scientific">Lichenibacterium minor</name>
    <dbReference type="NCBI Taxonomy" id="2316528"/>
    <lineage>
        <taxon>Bacteria</taxon>
        <taxon>Pseudomonadati</taxon>
        <taxon>Pseudomonadota</taxon>
        <taxon>Alphaproteobacteria</taxon>
        <taxon>Hyphomicrobiales</taxon>
        <taxon>Lichenihabitantaceae</taxon>
        <taxon>Lichenibacterium</taxon>
    </lineage>
</organism>
<dbReference type="OrthoDB" id="9804721at2"/>
<reference evidence="1 2" key="1">
    <citation type="submission" date="2018-12" db="EMBL/GenBank/DDBJ databases">
        <authorList>
            <person name="Grouzdev D.S."/>
            <person name="Krutkina M.S."/>
        </authorList>
    </citation>
    <scope>NUCLEOTIDE SEQUENCE [LARGE SCALE GENOMIC DNA]</scope>
    <source>
        <strain evidence="1 2">RmlP026</strain>
    </source>
</reference>
<name>A0A4Q2U4W9_9HYPH</name>
<dbReference type="SUPFAM" id="SSF52402">
    <property type="entry name" value="Adenine nucleotide alpha hydrolases-like"/>
    <property type="match status" value="1"/>
</dbReference>
<comment type="caution">
    <text evidence="1">The sequence shown here is derived from an EMBL/GenBank/DDBJ whole genome shotgun (WGS) entry which is preliminary data.</text>
</comment>
<dbReference type="Gene3D" id="3.40.50.12370">
    <property type="match status" value="1"/>
</dbReference>
<reference evidence="1 2" key="2">
    <citation type="submission" date="2019-02" db="EMBL/GenBank/DDBJ databases">
        <title>'Lichenibacterium ramalinii' gen. nov. sp. nov., 'Lichenibacterium minor' gen. nov. sp. nov.</title>
        <authorList>
            <person name="Pankratov T."/>
        </authorList>
    </citation>
    <scope>NUCLEOTIDE SEQUENCE [LARGE SCALE GENOMIC DNA]</scope>
    <source>
        <strain evidence="1 2">RmlP026</strain>
    </source>
</reference>
<sequence length="245" mass="25207">MVVDLIVCLDSTTLDAPALLAKAVSRAAVCRARLCVLDLCAPDALGMASSPTSLEFVEDMRAAFRLGGVDGHHEMAPADPAGLLERTLSADLVIAGRGAATSPHRSGISAPALGALGPPVLIEADGGAGPAGRRILFPWRADRACTRAIHDAMPLLETADEVVLVPLDDGSPATVMRRLAGRGVRVRAEASVDDADSALAPLARRVGADLIVVGLGGPARWRAPAVPTLVARLIDDSSTALLVSR</sequence>
<dbReference type="Proteomes" id="UP000290759">
    <property type="component" value="Unassembled WGS sequence"/>
</dbReference>